<evidence type="ECO:0000256" key="1">
    <source>
        <dbReference type="SAM" id="MobiDB-lite"/>
    </source>
</evidence>
<reference evidence="2 3" key="1">
    <citation type="submission" date="2023-02" db="EMBL/GenBank/DDBJ databases">
        <title>LHISI_Scaffold_Assembly.</title>
        <authorList>
            <person name="Stuart O.P."/>
            <person name="Cleave R."/>
            <person name="Magrath M.J.L."/>
            <person name="Mikheyev A.S."/>
        </authorList>
    </citation>
    <scope>NUCLEOTIDE SEQUENCE [LARGE SCALE GENOMIC DNA]</scope>
    <source>
        <strain evidence="2">Daus_M_001</strain>
        <tissue evidence="2">Leg muscle</tissue>
    </source>
</reference>
<organism evidence="2 3">
    <name type="scientific">Dryococelus australis</name>
    <dbReference type="NCBI Taxonomy" id="614101"/>
    <lineage>
        <taxon>Eukaryota</taxon>
        <taxon>Metazoa</taxon>
        <taxon>Ecdysozoa</taxon>
        <taxon>Arthropoda</taxon>
        <taxon>Hexapoda</taxon>
        <taxon>Insecta</taxon>
        <taxon>Pterygota</taxon>
        <taxon>Neoptera</taxon>
        <taxon>Polyneoptera</taxon>
        <taxon>Phasmatodea</taxon>
        <taxon>Verophasmatodea</taxon>
        <taxon>Anareolatae</taxon>
        <taxon>Phasmatidae</taxon>
        <taxon>Eurycanthinae</taxon>
        <taxon>Dryococelus</taxon>
    </lineage>
</organism>
<name>A0ABQ9I0R0_9NEOP</name>
<feature type="compositionally biased region" description="Basic and acidic residues" evidence="1">
    <location>
        <begin position="143"/>
        <end position="168"/>
    </location>
</feature>
<evidence type="ECO:0000313" key="3">
    <source>
        <dbReference type="Proteomes" id="UP001159363"/>
    </source>
</evidence>
<accession>A0ABQ9I0R0</accession>
<gene>
    <name evidence="2" type="ORF">PR048_009748</name>
</gene>
<proteinExistence type="predicted"/>
<dbReference type="Proteomes" id="UP001159363">
    <property type="component" value="Chromosome 3"/>
</dbReference>
<dbReference type="EMBL" id="JARBHB010000003">
    <property type="protein sequence ID" value="KAJ8890240.1"/>
    <property type="molecule type" value="Genomic_DNA"/>
</dbReference>
<protein>
    <submittedName>
        <fullName evidence="2">Uncharacterized protein</fullName>
    </submittedName>
</protein>
<keyword evidence="3" id="KW-1185">Reference proteome</keyword>
<sequence length="168" mass="18769">MVNHPHKKLSPDEISGPFNIAFMKVATIEKAVNRFRKTGIFPIDPNTFAEEELLPCGLQEDITKQGMENVTPATSPIMPSSTTGNISVLPHMFLIPSGCAVPSCYYQDVSPVPKINSPTTIVSKTRRGRKMHFQVLTSNPQKKYLEDAKQKKADTQKKKEERGRQENA</sequence>
<evidence type="ECO:0000313" key="2">
    <source>
        <dbReference type="EMBL" id="KAJ8890240.1"/>
    </source>
</evidence>
<comment type="caution">
    <text evidence="2">The sequence shown here is derived from an EMBL/GenBank/DDBJ whole genome shotgun (WGS) entry which is preliminary data.</text>
</comment>
<feature type="region of interest" description="Disordered" evidence="1">
    <location>
        <begin position="136"/>
        <end position="168"/>
    </location>
</feature>